<dbReference type="AlphaFoldDB" id="A0AAW1RA15"/>
<dbReference type="PANTHER" id="PTHR43591">
    <property type="entry name" value="METHYLTRANSFERASE"/>
    <property type="match status" value="1"/>
</dbReference>
<keyword evidence="1 4" id="KW-0489">Methyltransferase</keyword>
<protein>
    <recommendedName>
        <fullName evidence="4">2-phytyl-1,4-beta-naphthoquinone methyltransferase, chloroplastic</fullName>
        <ecNumber evidence="4">2.1.1.329</ecNumber>
    </recommendedName>
    <alternativeName>
        <fullName evidence="4">Demethylphylloquinone methyltransferase</fullName>
    </alternativeName>
    <alternativeName>
        <fullName evidence="4">Menaquinone biosynthesis methyltransferase ubiE-like protein</fullName>
    </alternativeName>
</protein>
<comment type="function">
    <text evidence="4">Involved in the biosynthesis of phylloquinone (vitamin K1). Methyltransferase required for the conversion of 2-phytyl-1,4-beta-naphthoquinol to phylloquinol.</text>
</comment>
<dbReference type="PROSITE" id="PS51608">
    <property type="entry name" value="SAM_MT_UBIE"/>
    <property type="match status" value="1"/>
</dbReference>
<dbReference type="InterPro" id="IPR023576">
    <property type="entry name" value="UbiE/COQ5_MeTrFase_CS"/>
</dbReference>
<dbReference type="Proteomes" id="UP001489004">
    <property type="component" value="Unassembled WGS sequence"/>
</dbReference>
<dbReference type="NCBIfam" id="NF001244">
    <property type="entry name" value="PRK00216.1-5"/>
    <property type="match status" value="1"/>
</dbReference>
<dbReference type="GO" id="GO:0009507">
    <property type="term" value="C:chloroplast"/>
    <property type="evidence" value="ECO:0007669"/>
    <property type="project" value="UniProtKB-SubCell"/>
</dbReference>
<keyword evidence="6" id="KW-1185">Reference proteome</keyword>
<keyword evidence="2 4" id="KW-0808">Transferase</keyword>
<dbReference type="SUPFAM" id="SSF53335">
    <property type="entry name" value="S-adenosyl-L-methionine-dependent methyltransferases"/>
    <property type="match status" value="1"/>
</dbReference>
<sequence length="286" mass="30858">MASTYIARKQADSICKPPSYPQLTFRSLRLLACKVAQGQQNIGGPAKAFTKGQEGAARQQLFNKIAPVYDQLNDTLSLGLHRVWKRMTVKWSGAGHGSSVLDVCCGSGDLAFRLSEAVGSSGQVVGLDFAQDMLDDAARRESGRYASRSGVARIQWVQGDAMQLPFADNSFDAATMGYGLRNVSNILKALSELKRVLKPSARVAILDFNNSTDPTTDAIQGWALANVVVPVATSFGLAAEYEYLRPSIQQFPTGREQEALARQAGFAQATHYEIGFGLMGCLVATK</sequence>
<dbReference type="Gene3D" id="3.40.50.150">
    <property type="entry name" value="Vaccinia Virus protein VP39"/>
    <property type="match status" value="1"/>
</dbReference>
<comment type="catalytic activity">
    <reaction evidence="4">
        <text>demethylphylloquinol + S-adenosyl-L-methionine = phylloquinol + S-adenosyl-L-homocysteine + H(+)</text>
        <dbReference type="Rhea" id="RHEA:40551"/>
        <dbReference type="ChEBI" id="CHEBI:15378"/>
        <dbReference type="ChEBI" id="CHEBI:28433"/>
        <dbReference type="ChEBI" id="CHEBI:57856"/>
        <dbReference type="ChEBI" id="CHEBI:59789"/>
        <dbReference type="ChEBI" id="CHEBI:87844"/>
        <dbReference type="EC" id="2.1.1.329"/>
    </reaction>
</comment>
<evidence type="ECO:0000313" key="5">
    <source>
        <dbReference type="EMBL" id="KAK9830207.1"/>
    </source>
</evidence>
<dbReference type="PANTHER" id="PTHR43591:SF24">
    <property type="entry name" value="2-METHOXY-6-POLYPRENYL-1,4-BENZOQUINOL METHYLASE, MITOCHONDRIAL"/>
    <property type="match status" value="1"/>
</dbReference>
<dbReference type="HAMAP" id="MF_01982">
    <property type="entry name" value="MenG_phylloquinone_subfam"/>
    <property type="match status" value="1"/>
</dbReference>
<dbReference type="CDD" id="cd02440">
    <property type="entry name" value="AdoMet_MTases"/>
    <property type="match status" value="1"/>
</dbReference>
<name>A0AAW1RA15_9CHLO</name>
<dbReference type="NCBIfam" id="TIGR01934">
    <property type="entry name" value="MenG_MenH_UbiE"/>
    <property type="match status" value="1"/>
</dbReference>
<proteinExistence type="inferred from homology"/>
<dbReference type="InterPro" id="IPR004033">
    <property type="entry name" value="UbiE/COQ5_MeTrFase"/>
</dbReference>
<comment type="similarity">
    <text evidence="4">Belongs to the class I-like SAM-binding methyltransferase superfamily. MenG/UbiE family.</text>
</comment>
<gene>
    <name evidence="4" type="primary">MENG</name>
    <name evidence="5" type="ORF">WJX72_010303</name>
</gene>
<comment type="subcellular location">
    <subcellularLocation>
        <location evidence="4">Plastid</location>
        <location evidence="4">Chloroplast</location>
    </subcellularLocation>
</comment>
<keyword evidence="3 4" id="KW-0949">S-adenosyl-L-methionine</keyword>
<dbReference type="InterPro" id="IPR032904">
    <property type="entry name" value="MenG"/>
</dbReference>
<dbReference type="InterPro" id="IPR029063">
    <property type="entry name" value="SAM-dependent_MTases_sf"/>
</dbReference>
<dbReference type="Pfam" id="PF01209">
    <property type="entry name" value="Ubie_methyltran"/>
    <property type="match status" value="1"/>
</dbReference>
<evidence type="ECO:0000256" key="4">
    <source>
        <dbReference type="HAMAP-Rule" id="MF_03192"/>
    </source>
</evidence>
<keyword evidence="4" id="KW-0150">Chloroplast</keyword>
<dbReference type="EC" id="2.1.1.329" evidence="4"/>
<organism evidence="5 6">
    <name type="scientific">[Myrmecia] bisecta</name>
    <dbReference type="NCBI Taxonomy" id="41462"/>
    <lineage>
        <taxon>Eukaryota</taxon>
        <taxon>Viridiplantae</taxon>
        <taxon>Chlorophyta</taxon>
        <taxon>core chlorophytes</taxon>
        <taxon>Trebouxiophyceae</taxon>
        <taxon>Trebouxiales</taxon>
        <taxon>Trebouxiaceae</taxon>
        <taxon>Myrmecia</taxon>
    </lineage>
</organism>
<dbReference type="GO" id="GO:0032259">
    <property type="term" value="P:methylation"/>
    <property type="evidence" value="ECO:0007669"/>
    <property type="project" value="UniProtKB-KW"/>
</dbReference>
<dbReference type="GO" id="GO:0052624">
    <property type="term" value="F:2-phytyl-1,4-naphthoquinone methyltransferase activity"/>
    <property type="evidence" value="ECO:0007669"/>
    <property type="project" value="UniProtKB-UniRule"/>
</dbReference>
<dbReference type="PROSITE" id="PS01183">
    <property type="entry name" value="UBIE_1"/>
    <property type="match status" value="1"/>
</dbReference>
<keyword evidence="4" id="KW-0934">Plastid</keyword>
<accession>A0AAW1RA15</accession>
<reference evidence="5 6" key="1">
    <citation type="journal article" date="2024" name="Nat. Commun.">
        <title>Phylogenomics reveals the evolutionary origins of lichenization in chlorophyte algae.</title>
        <authorList>
            <person name="Puginier C."/>
            <person name="Libourel C."/>
            <person name="Otte J."/>
            <person name="Skaloud P."/>
            <person name="Haon M."/>
            <person name="Grisel S."/>
            <person name="Petersen M."/>
            <person name="Berrin J.G."/>
            <person name="Delaux P.M."/>
            <person name="Dal Grande F."/>
            <person name="Keller J."/>
        </authorList>
    </citation>
    <scope>NUCLEOTIDE SEQUENCE [LARGE SCALE GENOMIC DNA]</scope>
    <source>
        <strain evidence="5 6">SAG 2043</strain>
    </source>
</reference>
<comment type="caution">
    <text evidence="5">The sequence shown here is derived from an EMBL/GenBank/DDBJ whole genome shotgun (WGS) entry which is preliminary data.</text>
</comment>
<dbReference type="EMBL" id="JALJOR010000001">
    <property type="protein sequence ID" value="KAK9830207.1"/>
    <property type="molecule type" value="Genomic_DNA"/>
</dbReference>
<evidence type="ECO:0000256" key="1">
    <source>
        <dbReference type="ARBA" id="ARBA00022603"/>
    </source>
</evidence>
<evidence type="ECO:0000256" key="2">
    <source>
        <dbReference type="ARBA" id="ARBA00022679"/>
    </source>
</evidence>
<evidence type="ECO:0000256" key="3">
    <source>
        <dbReference type="ARBA" id="ARBA00022691"/>
    </source>
</evidence>
<dbReference type="HAMAP" id="MF_01813">
    <property type="entry name" value="MenG_UbiE_methyltr"/>
    <property type="match status" value="1"/>
</dbReference>
<dbReference type="GO" id="GO:0042372">
    <property type="term" value="P:phylloquinone biosynthetic process"/>
    <property type="evidence" value="ECO:0007669"/>
    <property type="project" value="UniProtKB-UniRule"/>
</dbReference>
<evidence type="ECO:0000313" key="6">
    <source>
        <dbReference type="Proteomes" id="UP001489004"/>
    </source>
</evidence>